<proteinExistence type="predicted"/>
<dbReference type="InterPro" id="IPR010559">
    <property type="entry name" value="Sig_transdc_His_kin_internal"/>
</dbReference>
<protein>
    <recommendedName>
        <fullName evidence="3">Histidine kinase/HSP90-like ATPase domain-containing protein</fullName>
    </recommendedName>
</protein>
<sequence>MFQQLYQLLGLSRFRRKILIIFLLFSIMPILFIGFVSKQLADRSLIETYRERNQAQLVNASKLIDRSLEDIVNIQRLILADRSIRHELVRSNEQVYEGDETIGVDTYRNLQRLLSNYLVDQRYVDSVCLFDAFFRSVCHGGSAEREAQTFQTKKWYLDALNENGGELLFAENVLAEEKDTFSYVKSLRNPEEFKLDRIGLLVVTIDKSLLEDVNTSQESDLIVQAEDYTVLDTRTDGGKSDGVDEASLESENYIFDAYTNSASGWKLYSVISEDKLLGQLNNIGAVTLALGGGMSVLLMIVMIPVSRRLSGPLLQVYESAIQLFGWPSNEQKRGLDELKVIDGTFKRVAFQHKQLNERLMEAKLREKEAELKLLQAQINPHFLYNTLSSIYWLAKMKKQSEIAQMAISLSESFKISLNNGKEHIPLQKELEHIRHYITIQNIRFRGKFQYKEEIDDRLLNVEIIKLLLQPLIENAIIHGLEKKESTGRVLLRAFVEGDTLVFQIKDDGVGMEHTSQAMHGFGLKNVHERIQLYYGGKSGLTIASAVNQGTVVTVRLQLRKGEILCFG</sequence>
<dbReference type="PANTHER" id="PTHR34220:SF7">
    <property type="entry name" value="SENSOR HISTIDINE KINASE YPDA"/>
    <property type="match status" value="1"/>
</dbReference>
<reference evidence="4 5" key="1">
    <citation type="submission" date="2017-07" db="EMBL/GenBank/DDBJ databases">
        <title>Isolation and whole genome analysis of endospore-forming bacteria from heroin.</title>
        <authorList>
            <person name="Kalinowski J."/>
            <person name="Ahrens B."/>
            <person name="Al-Dilaimi A."/>
            <person name="Winkler A."/>
            <person name="Wibberg D."/>
            <person name="Schleenbecker U."/>
            <person name="Ruckert C."/>
            <person name="Wolfel R."/>
            <person name="Grass G."/>
        </authorList>
    </citation>
    <scope>NUCLEOTIDE SEQUENCE [LARGE SCALE GENOMIC DNA]</scope>
    <source>
        <strain evidence="4 5">7539</strain>
    </source>
</reference>
<accession>A0A268P055</accession>
<dbReference type="Proteomes" id="UP000216207">
    <property type="component" value="Unassembled WGS sequence"/>
</dbReference>
<dbReference type="RefSeq" id="WP_095326510.1">
    <property type="nucleotide sequence ID" value="NZ_NPCC01000011.1"/>
</dbReference>
<keyword evidence="2" id="KW-0472">Membrane</keyword>
<organism evidence="4 5">
    <name type="scientific">Shouchella clausii</name>
    <name type="common">Alkalihalobacillus clausii</name>
    <dbReference type="NCBI Taxonomy" id="79880"/>
    <lineage>
        <taxon>Bacteria</taxon>
        <taxon>Bacillati</taxon>
        <taxon>Bacillota</taxon>
        <taxon>Bacilli</taxon>
        <taxon>Bacillales</taxon>
        <taxon>Bacillaceae</taxon>
        <taxon>Shouchella</taxon>
    </lineage>
</organism>
<dbReference type="AlphaFoldDB" id="A0A268P055"/>
<dbReference type="SMART" id="SM00387">
    <property type="entry name" value="HATPase_c"/>
    <property type="match status" value="1"/>
</dbReference>
<name>A0A268P055_SHOCL</name>
<evidence type="ECO:0000313" key="4">
    <source>
        <dbReference type="EMBL" id="PAE89117.1"/>
    </source>
</evidence>
<dbReference type="EMBL" id="NPCC01000011">
    <property type="protein sequence ID" value="PAE89117.1"/>
    <property type="molecule type" value="Genomic_DNA"/>
</dbReference>
<dbReference type="Pfam" id="PF02518">
    <property type="entry name" value="HATPase_c"/>
    <property type="match status" value="1"/>
</dbReference>
<feature type="coiled-coil region" evidence="1">
    <location>
        <begin position="352"/>
        <end position="379"/>
    </location>
</feature>
<evidence type="ECO:0000313" key="5">
    <source>
        <dbReference type="Proteomes" id="UP000216207"/>
    </source>
</evidence>
<keyword evidence="2" id="KW-0812">Transmembrane</keyword>
<evidence type="ECO:0000256" key="1">
    <source>
        <dbReference type="SAM" id="Coils"/>
    </source>
</evidence>
<dbReference type="InterPro" id="IPR036890">
    <property type="entry name" value="HATPase_C_sf"/>
</dbReference>
<dbReference type="GO" id="GO:0016020">
    <property type="term" value="C:membrane"/>
    <property type="evidence" value="ECO:0007669"/>
    <property type="project" value="InterPro"/>
</dbReference>
<keyword evidence="1" id="KW-0175">Coiled coil</keyword>
<dbReference type="PANTHER" id="PTHR34220">
    <property type="entry name" value="SENSOR HISTIDINE KINASE YPDA"/>
    <property type="match status" value="1"/>
</dbReference>
<comment type="caution">
    <text evidence="4">The sequence shown here is derived from an EMBL/GenBank/DDBJ whole genome shotgun (WGS) entry which is preliminary data.</text>
</comment>
<evidence type="ECO:0000259" key="3">
    <source>
        <dbReference type="SMART" id="SM00387"/>
    </source>
</evidence>
<feature type="transmembrane region" description="Helical" evidence="2">
    <location>
        <begin position="18"/>
        <end position="36"/>
    </location>
</feature>
<dbReference type="Pfam" id="PF06580">
    <property type="entry name" value="His_kinase"/>
    <property type="match status" value="1"/>
</dbReference>
<dbReference type="SUPFAM" id="SSF55874">
    <property type="entry name" value="ATPase domain of HSP90 chaperone/DNA topoisomerase II/histidine kinase"/>
    <property type="match status" value="1"/>
</dbReference>
<feature type="transmembrane region" description="Helical" evidence="2">
    <location>
        <begin position="283"/>
        <end position="305"/>
    </location>
</feature>
<dbReference type="InterPro" id="IPR050640">
    <property type="entry name" value="Bact_2-comp_sensor_kinase"/>
</dbReference>
<evidence type="ECO:0000256" key="2">
    <source>
        <dbReference type="SAM" id="Phobius"/>
    </source>
</evidence>
<gene>
    <name evidence="4" type="ORF">CHH72_09755</name>
</gene>
<feature type="domain" description="Histidine kinase/HSP90-like ATPase" evidence="3">
    <location>
        <begin position="459"/>
        <end position="560"/>
    </location>
</feature>
<dbReference type="Gene3D" id="3.30.565.10">
    <property type="entry name" value="Histidine kinase-like ATPase, C-terminal domain"/>
    <property type="match status" value="1"/>
</dbReference>
<dbReference type="GO" id="GO:0000155">
    <property type="term" value="F:phosphorelay sensor kinase activity"/>
    <property type="evidence" value="ECO:0007669"/>
    <property type="project" value="InterPro"/>
</dbReference>
<keyword evidence="2" id="KW-1133">Transmembrane helix</keyword>
<dbReference type="InterPro" id="IPR003594">
    <property type="entry name" value="HATPase_dom"/>
</dbReference>